<keyword evidence="11 16" id="KW-0067">ATP-binding</keyword>
<evidence type="ECO:0000256" key="1">
    <source>
        <dbReference type="ARBA" id="ARBA00001206"/>
    </source>
</evidence>
<keyword evidence="8 16" id="KW-0808">Transferase</keyword>
<feature type="active site" description="Proton acceptor" evidence="16">
    <location>
        <position position="100"/>
    </location>
</feature>
<keyword evidence="12 16" id="KW-0630">Potassium</keyword>
<dbReference type="GO" id="GO:0005524">
    <property type="term" value="F:ATP binding"/>
    <property type="evidence" value="ECO:0007669"/>
    <property type="project" value="UniProtKB-UniRule"/>
</dbReference>
<dbReference type="InterPro" id="IPR004619">
    <property type="entry name" value="Type_III_PanK"/>
</dbReference>
<keyword evidence="13 16" id="KW-0173">Coenzyme A biosynthesis</keyword>
<dbReference type="GO" id="GO:0015937">
    <property type="term" value="P:coenzyme A biosynthetic process"/>
    <property type="evidence" value="ECO:0007669"/>
    <property type="project" value="UniProtKB-UniRule"/>
</dbReference>
<dbReference type="EMBL" id="AEIG01000021">
    <property type="protein sequence ID" value="EGG30165.1"/>
    <property type="molecule type" value="Genomic_DNA"/>
</dbReference>
<comment type="cofactor">
    <cofactor evidence="16">
        <name>NH4(+)</name>
        <dbReference type="ChEBI" id="CHEBI:28938"/>
    </cofactor>
    <cofactor evidence="16">
        <name>K(+)</name>
        <dbReference type="ChEBI" id="CHEBI:29103"/>
    </cofactor>
    <text evidence="16">A monovalent cation. Ammonium or potassium.</text>
</comment>
<evidence type="ECO:0000313" key="17">
    <source>
        <dbReference type="EMBL" id="EGG30165.1"/>
    </source>
</evidence>
<evidence type="ECO:0000256" key="12">
    <source>
        <dbReference type="ARBA" id="ARBA00022958"/>
    </source>
</evidence>
<comment type="function">
    <text evidence="16">Catalyzes the phosphorylation of pantothenate (Pan), the first step in CoA biosynthesis.</text>
</comment>
<evidence type="ECO:0000256" key="2">
    <source>
        <dbReference type="ARBA" id="ARBA00001958"/>
    </source>
</evidence>
<dbReference type="AlphaFoldDB" id="F3L0E7"/>
<reference evidence="17 18" key="1">
    <citation type="journal article" date="2011" name="J. Bacteriol.">
        <title>Genome sequence of strain IMCC3088, a proteorhodopsin-containing marine bacterium belonging to the OM60/NOR5 clade.</title>
        <authorList>
            <person name="Jang Y."/>
            <person name="Oh H.M."/>
            <person name="Kang I."/>
            <person name="Lee K."/>
            <person name="Yang S.J."/>
            <person name="Cho J.C."/>
        </authorList>
    </citation>
    <scope>NUCLEOTIDE SEQUENCE [LARGE SCALE GENOMIC DNA]</scope>
    <source>
        <strain evidence="17 18">IMCC3088</strain>
    </source>
</reference>
<dbReference type="eggNOG" id="COG1521">
    <property type="taxonomic scope" value="Bacteria"/>
</dbReference>
<comment type="subunit">
    <text evidence="5 16">Homodimer.</text>
</comment>
<evidence type="ECO:0000256" key="6">
    <source>
        <dbReference type="ARBA" id="ARBA00012102"/>
    </source>
</evidence>
<feature type="binding site" evidence="16">
    <location>
        <position position="123"/>
    </location>
    <ligand>
        <name>ATP</name>
        <dbReference type="ChEBI" id="CHEBI:30616"/>
    </ligand>
</feature>
<dbReference type="EC" id="2.7.1.33" evidence="6 16"/>
<dbReference type="HAMAP" id="MF_01274">
    <property type="entry name" value="Pantothen_kinase_3"/>
    <property type="match status" value="1"/>
</dbReference>
<dbReference type="UniPathway" id="UPA00241">
    <property type="reaction ID" value="UER00352"/>
</dbReference>
<evidence type="ECO:0000256" key="3">
    <source>
        <dbReference type="ARBA" id="ARBA00004496"/>
    </source>
</evidence>
<dbReference type="GO" id="GO:0004594">
    <property type="term" value="F:pantothenate kinase activity"/>
    <property type="evidence" value="ECO:0007669"/>
    <property type="project" value="UniProtKB-UniRule"/>
</dbReference>
<keyword evidence="18" id="KW-1185">Reference proteome</keyword>
<dbReference type="CDD" id="cd24015">
    <property type="entry name" value="ASKHA_NBD_PanK-III"/>
    <property type="match status" value="1"/>
</dbReference>
<dbReference type="InterPro" id="IPR043129">
    <property type="entry name" value="ATPase_NBD"/>
</dbReference>
<comment type="catalytic activity">
    <reaction evidence="1 16">
        <text>(R)-pantothenate + ATP = (R)-4'-phosphopantothenate + ADP + H(+)</text>
        <dbReference type="Rhea" id="RHEA:16373"/>
        <dbReference type="ChEBI" id="CHEBI:10986"/>
        <dbReference type="ChEBI" id="CHEBI:15378"/>
        <dbReference type="ChEBI" id="CHEBI:29032"/>
        <dbReference type="ChEBI" id="CHEBI:30616"/>
        <dbReference type="ChEBI" id="CHEBI:456216"/>
        <dbReference type="EC" id="2.7.1.33"/>
    </reaction>
</comment>
<dbReference type="SUPFAM" id="SSF53067">
    <property type="entry name" value="Actin-like ATPase domain"/>
    <property type="match status" value="2"/>
</dbReference>
<feature type="binding site" evidence="16">
    <location>
        <position position="91"/>
    </location>
    <ligand>
        <name>substrate</name>
    </ligand>
</feature>
<proteinExistence type="inferred from homology"/>
<gene>
    <name evidence="16" type="primary">coaX</name>
    <name evidence="17" type="ORF">IMCC3088_868</name>
</gene>
<evidence type="ECO:0000256" key="11">
    <source>
        <dbReference type="ARBA" id="ARBA00022840"/>
    </source>
</evidence>
<keyword evidence="16" id="KW-0479">Metal-binding</keyword>
<evidence type="ECO:0000256" key="4">
    <source>
        <dbReference type="ARBA" id="ARBA00005225"/>
    </source>
</evidence>
<accession>F3L0E7</accession>
<evidence type="ECO:0000256" key="7">
    <source>
        <dbReference type="ARBA" id="ARBA00022490"/>
    </source>
</evidence>
<evidence type="ECO:0000313" key="18">
    <source>
        <dbReference type="Proteomes" id="UP000005615"/>
    </source>
</evidence>
<feature type="binding site" evidence="16">
    <location>
        <position position="175"/>
    </location>
    <ligand>
        <name>substrate</name>
    </ligand>
</feature>
<dbReference type="Pfam" id="PF03309">
    <property type="entry name" value="Pan_kinase"/>
    <property type="match status" value="1"/>
</dbReference>
<comment type="pathway">
    <text evidence="4 16">Cofactor biosynthesis; coenzyme A biosynthesis; CoA from (R)-pantothenate: step 1/5.</text>
</comment>
<dbReference type="PANTHER" id="PTHR34265:SF1">
    <property type="entry name" value="TYPE III PANTOTHENATE KINASE"/>
    <property type="match status" value="1"/>
</dbReference>
<keyword evidence="7 16" id="KW-0963">Cytoplasm</keyword>
<name>F3L0E7_9GAMM</name>
<dbReference type="GO" id="GO:0046872">
    <property type="term" value="F:metal ion binding"/>
    <property type="evidence" value="ECO:0007669"/>
    <property type="project" value="UniProtKB-KW"/>
</dbReference>
<keyword evidence="9 16" id="KW-0547">Nucleotide-binding</keyword>
<evidence type="ECO:0000256" key="8">
    <source>
        <dbReference type="ARBA" id="ARBA00022679"/>
    </source>
</evidence>
<evidence type="ECO:0000256" key="16">
    <source>
        <dbReference type="HAMAP-Rule" id="MF_01274"/>
    </source>
</evidence>
<dbReference type="PANTHER" id="PTHR34265">
    <property type="entry name" value="TYPE III PANTOTHENATE KINASE"/>
    <property type="match status" value="1"/>
</dbReference>
<evidence type="ECO:0000256" key="10">
    <source>
        <dbReference type="ARBA" id="ARBA00022777"/>
    </source>
</evidence>
<dbReference type="NCBIfam" id="TIGR00671">
    <property type="entry name" value="baf"/>
    <property type="match status" value="1"/>
</dbReference>
<dbReference type="Proteomes" id="UP000005615">
    <property type="component" value="Unassembled WGS sequence"/>
</dbReference>
<evidence type="ECO:0000256" key="5">
    <source>
        <dbReference type="ARBA" id="ARBA00011738"/>
    </source>
</evidence>
<comment type="cofactor">
    <cofactor evidence="2">
        <name>K(+)</name>
        <dbReference type="ChEBI" id="CHEBI:29103"/>
    </cofactor>
</comment>
<dbReference type="RefSeq" id="WP_009575165.1">
    <property type="nucleotide sequence ID" value="NZ_AEIG01000021.1"/>
</dbReference>
<keyword evidence="10 16" id="KW-0418">Kinase</keyword>
<comment type="subcellular location">
    <subcellularLocation>
        <location evidence="3 16">Cytoplasm</location>
    </subcellularLocation>
</comment>
<dbReference type="Gene3D" id="3.30.420.40">
    <property type="match status" value="2"/>
</dbReference>
<dbReference type="STRING" id="2518989.IMCC3088_868"/>
<protein>
    <recommendedName>
        <fullName evidence="15 16">Type III pantothenate kinase</fullName>
        <ecNumber evidence="6 16">2.7.1.33</ecNumber>
    </recommendedName>
    <alternativeName>
        <fullName evidence="16">PanK-III</fullName>
    </alternativeName>
    <alternativeName>
        <fullName evidence="16">Pantothenic acid kinase</fullName>
    </alternativeName>
</protein>
<dbReference type="GO" id="GO:0005737">
    <property type="term" value="C:cytoplasm"/>
    <property type="evidence" value="ECO:0007669"/>
    <property type="project" value="UniProtKB-SubCell"/>
</dbReference>
<evidence type="ECO:0000256" key="15">
    <source>
        <dbReference type="ARBA" id="ARBA00040883"/>
    </source>
</evidence>
<evidence type="ECO:0000256" key="9">
    <source>
        <dbReference type="ARBA" id="ARBA00022741"/>
    </source>
</evidence>
<sequence>MSTQTELHIDLGNSRAKWRLMSSGETQAQGIAEPSFWEGLPNTPLIDRVVLASVAQQELVDGLVAVLESRYVVPIVQLHTPAEHLGLKNSYAQPERMGIDRWLAMLGAWYPRQAHVVVVDAGSALTLDVVAANGQHLGGVIIPGAALSEKALLSSTGKVRFDDPVAHALALGQSTAECVRFGIAHAQIGAIESIRDRHNLQQAQWVFTGGAGQWMRDQLGEFGDYEPDLVLKGMHISRA</sequence>
<comment type="caution">
    <text evidence="17">The sequence shown here is derived from an EMBL/GenBank/DDBJ whole genome shotgun (WGS) entry which is preliminary data.</text>
</comment>
<evidence type="ECO:0000256" key="13">
    <source>
        <dbReference type="ARBA" id="ARBA00022993"/>
    </source>
</evidence>
<feature type="binding site" evidence="16">
    <location>
        <position position="120"/>
    </location>
    <ligand>
        <name>K(+)</name>
        <dbReference type="ChEBI" id="CHEBI:29103"/>
    </ligand>
</feature>
<feature type="binding site" evidence="16">
    <location>
        <begin position="98"/>
        <end position="101"/>
    </location>
    <ligand>
        <name>substrate</name>
    </ligand>
</feature>
<comment type="similarity">
    <text evidence="14 16">Belongs to the type III pantothenate kinase family.</text>
</comment>
<feature type="binding site" evidence="16">
    <location>
        <begin position="10"/>
        <end position="17"/>
    </location>
    <ligand>
        <name>ATP</name>
        <dbReference type="ChEBI" id="CHEBI:30616"/>
    </ligand>
</feature>
<organism evidence="17 18">
    <name type="scientific">Aequoribacter fuscus</name>
    <dbReference type="NCBI Taxonomy" id="2518989"/>
    <lineage>
        <taxon>Bacteria</taxon>
        <taxon>Pseudomonadati</taxon>
        <taxon>Pseudomonadota</taxon>
        <taxon>Gammaproteobacteria</taxon>
        <taxon>Cellvibrionales</taxon>
        <taxon>Halieaceae</taxon>
        <taxon>Aequoribacter</taxon>
    </lineage>
</organism>
<dbReference type="OrthoDB" id="9781305at2"/>
<evidence type="ECO:0000256" key="14">
    <source>
        <dbReference type="ARBA" id="ARBA00038036"/>
    </source>
</evidence>